<dbReference type="SMART" id="SM00220">
    <property type="entry name" value="S_TKc"/>
    <property type="match status" value="1"/>
</dbReference>
<dbReference type="Pfam" id="PF00069">
    <property type="entry name" value="Pkinase"/>
    <property type="match status" value="1"/>
</dbReference>
<dbReference type="AlphaFoldDB" id="A0A160DSI1"/>
<accession>A0A160DSI1</accession>
<gene>
    <name evidence="6" type="ORF">I596_1024</name>
</gene>
<dbReference type="InterPro" id="IPR008271">
    <property type="entry name" value="Ser/Thr_kinase_AS"/>
</dbReference>
<dbReference type="PROSITE" id="PS00108">
    <property type="entry name" value="PROTEIN_KINASE_ST"/>
    <property type="match status" value="1"/>
</dbReference>
<keyword evidence="4" id="KW-0067">ATP-binding</keyword>
<dbReference type="GO" id="GO:0004674">
    <property type="term" value="F:protein serine/threonine kinase activity"/>
    <property type="evidence" value="ECO:0007669"/>
    <property type="project" value="UniProtKB-KW"/>
</dbReference>
<dbReference type="SUPFAM" id="SSF56112">
    <property type="entry name" value="Protein kinase-like (PK-like)"/>
    <property type="match status" value="1"/>
</dbReference>
<keyword evidence="7" id="KW-1185">Reference proteome</keyword>
<dbReference type="PATRIC" id="fig|1300342.3.peg.1000"/>
<organism evidence="6 7">
    <name type="scientific">Dokdonella koreensis DS-123</name>
    <dbReference type="NCBI Taxonomy" id="1300342"/>
    <lineage>
        <taxon>Bacteria</taxon>
        <taxon>Pseudomonadati</taxon>
        <taxon>Pseudomonadota</taxon>
        <taxon>Gammaproteobacteria</taxon>
        <taxon>Lysobacterales</taxon>
        <taxon>Rhodanobacteraceae</taxon>
        <taxon>Dokdonella</taxon>
    </lineage>
</organism>
<keyword evidence="2" id="KW-0547">Nucleotide-binding</keyword>
<dbReference type="Gene3D" id="1.10.510.10">
    <property type="entry name" value="Transferase(Phosphotransferase) domain 1"/>
    <property type="match status" value="1"/>
</dbReference>
<dbReference type="GO" id="GO:0005524">
    <property type="term" value="F:ATP binding"/>
    <property type="evidence" value="ECO:0007669"/>
    <property type="project" value="UniProtKB-KW"/>
</dbReference>
<reference evidence="6 7" key="1">
    <citation type="submission" date="2016-04" db="EMBL/GenBank/DDBJ databases">
        <title>Complete genome sequence of Dokdonella koreensis DS-123T.</title>
        <authorList>
            <person name="Kim J.F."/>
            <person name="Lee H."/>
            <person name="Kwak M.-J."/>
        </authorList>
    </citation>
    <scope>NUCLEOTIDE SEQUENCE [LARGE SCALE GENOMIC DNA]</scope>
    <source>
        <strain evidence="6 7">DS-123</strain>
    </source>
</reference>
<dbReference type="RefSeq" id="WP_067644911.1">
    <property type="nucleotide sequence ID" value="NZ_CP015249.1"/>
</dbReference>
<feature type="domain" description="Protein kinase" evidence="5">
    <location>
        <begin position="75"/>
        <end position="371"/>
    </location>
</feature>
<dbReference type="PANTHER" id="PTHR43289">
    <property type="entry name" value="MITOGEN-ACTIVATED PROTEIN KINASE KINASE KINASE 20-RELATED"/>
    <property type="match status" value="1"/>
</dbReference>
<dbReference type="Pfam" id="PF13374">
    <property type="entry name" value="TPR_10"/>
    <property type="match status" value="1"/>
</dbReference>
<dbReference type="PROSITE" id="PS50011">
    <property type="entry name" value="PROTEIN_KINASE_DOM"/>
    <property type="match status" value="1"/>
</dbReference>
<name>A0A160DSI1_9GAMM</name>
<evidence type="ECO:0000256" key="2">
    <source>
        <dbReference type="ARBA" id="ARBA00022741"/>
    </source>
</evidence>
<dbReference type="Gene3D" id="1.25.40.10">
    <property type="entry name" value="Tetratricopeptide repeat domain"/>
    <property type="match status" value="2"/>
</dbReference>
<evidence type="ECO:0000259" key="5">
    <source>
        <dbReference type="PROSITE" id="PS50011"/>
    </source>
</evidence>
<keyword evidence="3 6" id="KW-0418">Kinase</keyword>
<proteinExistence type="predicted"/>
<keyword evidence="1" id="KW-0808">Transferase</keyword>
<dbReference type="SUPFAM" id="SSF48452">
    <property type="entry name" value="TPR-like"/>
    <property type="match status" value="3"/>
</dbReference>
<dbReference type="EMBL" id="CP015249">
    <property type="protein sequence ID" value="ANB17054.1"/>
    <property type="molecule type" value="Genomic_DNA"/>
</dbReference>
<dbReference type="InterPro" id="IPR000719">
    <property type="entry name" value="Prot_kinase_dom"/>
</dbReference>
<evidence type="ECO:0000313" key="7">
    <source>
        <dbReference type="Proteomes" id="UP000076830"/>
    </source>
</evidence>
<evidence type="ECO:0000256" key="4">
    <source>
        <dbReference type="ARBA" id="ARBA00022840"/>
    </source>
</evidence>
<evidence type="ECO:0000313" key="6">
    <source>
        <dbReference type="EMBL" id="ANB17054.1"/>
    </source>
</evidence>
<dbReference type="InterPro" id="IPR019734">
    <property type="entry name" value="TPR_rpt"/>
</dbReference>
<keyword evidence="6" id="KW-0723">Serine/threonine-protein kinase</keyword>
<protein>
    <submittedName>
        <fullName evidence="6">Serine/threonine protein kinase with TPR repeats</fullName>
    </submittedName>
</protein>
<dbReference type="SMART" id="SM00028">
    <property type="entry name" value="TPR"/>
    <property type="match status" value="5"/>
</dbReference>
<dbReference type="OrthoDB" id="9801841at2"/>
<dbReference type="KEGG" id="dko:I596_1024"/>
<evidence type="ECO:0000256" key="1">
    <source>
        <dbReference type="ARBA" id="ARBA00022679"/>
    </source>
</evidence>
<sequence>MDLETEIAAMRLLEEALGLPAAGRLAWLAEQAVPAAVAARARQLLGGLEPAEDFLAPGGAALTGLPVPGDRLGPWRLLRLLDAGGMGVVFLAERVDGAYEQRVAIKFVRAEHLLLDPARRGELVARFENERRLLARLEHPNIARILDGGSVGGLPYLVMEYVDGGSLLEHCERAGLDARARIALFRKVCDGVQAAHRHLIVHRDLKPQNILVDADGEPRLLDFGIARLLDPDADDAAGLTRHGAPALTPAYASPEQLRLEPPTTASDVYSLGVMLYELLTGARPYRLEGCSPAEIERIVCQTAPPLLRRAPLPAAAGNRRPARSIHGEDLERIVACAMHKQPERRYGSAQALADDLGRHLQGRPVQAHPDSVGYRLGKFLGRHRLASGLAALAVAAVLVAGTAAAWQAAQARRAAADTAAVNAFLTDVLRTSNPYMTGSELSLSEAVATAAARIDERFAGREDLAVGVRNTLAESLLATRHIEAAEAQLTRALADGERLFGTDDPRTVTALGSLASLRKAQHRSDEAQVLFDEALARLERSGQTGLPLYASVLNDAGVMHLVREDFARAQHYLERALAADAAGAAPDTVEQRARTLANLAQAARGLGDLDRADALYRQAQPVLEAAYPDGGPHLAVILNNRARLTWMRGEREQAIALQAEAVAMHRRSFRGDHEMVLVPMTNLARQALALGRLDQAADAAGQAVAMADRLYPQGGSHFHVNALAALAGARLAQGRLDEATDLLLRTQAALATLDEAPASTRDYVAELTARLCAGTVAGAACAGR</sequence>
<dbReference type="InterPro" id="IPR011009">
    <property type="entry name" value="Kinase-like_dom_sf"/>
</dbReference>
<dbReference type="Proteomes" id="UP000076830">
    <property type="component" value="Chromosome"/>
</dbReference>
<dbReference type="PANTHER" id="PTHR43289:SF34">
    <property type="entry name" value="SERINE_THREONINE-PROTEIN KINASE YBDM-RELATED"/>
    <property type="match status" value="1"/>
</dbReference>
<evidence type="ECO:0000256" key="3">
    <source>
        <dbReference type="ARBA" id="ARBA00022777"/>
    </source>
</evidence>
<dbReference type="InterPro" id="IPR011990">
    <property type="entry name" value="TPR-like_helical_dom_sf"/>
</dbReference>
<dbReference type="STRING" id="1300342.I596_1024"/>
<dbReference type="CDD" id="cd14014">
    <property type="entry name" value="STKc_PknB_like"/>
    <property type="match status" value="1"/>
</dbReference>
<dbReference type="Gene3D" id="3.30.200.20">
    <property type="entry name" value="Phosphorylase Kinase, domain 1"/>
    <property type="match status" value="1"/>
</dbReference>
<dbReference type="Pfam" id="PF13424">
    <property type="entry name" value="TPR_12"/>
    <property type="match status" value="2"/>
</dbReference>